<evidence type="ECO:0000259" key="4">
    <source>
        <dbReference type="PROSITE" id="PS01124"/>
    </source>
</evidence>
<dbReference type="PROSITE" id="PS00041">
    <property type="entry name" value="HTH_ARAC_FAMILY_1"/>
    <property type="match status" value="1"/>
</dbReference>
<dbReference type="GO" id="GO:0043565">
    <property type="term" value="F:sequence-specific DNA binding"/>
    <property type="evidence" value="ECO:0007669"/>
    <property type="project" value="InterPro"/>
</dbReference>
<feature type="domain" description="HTH araC/xylS-type" evidence="4">
    <location>
        <begin position="184"/>
        <end position="282"/>
    </location>
</feature>
<dbReference type="PANTHER" id="PTHR43280:SF28">
    <property type="entry name" value="HTH-TYPE TRANSCRIPTIONAL ACTIVATOR RHAS"/>
    <property type="match status" value="1"/>
</dbReference>
<evidence type="ECO:0000256" key="2">
    <source>
        <dbReference type="ARBA" id="ARBA00023125"/>
    </source>
</evidence>
<protein>
    <submittedName>
        <fullName evidence="5">Helix-turn-helix domain-containing protein</fullName>
    </submittedName>
</protein>
<reference evidence="5 6" key="2">
    <citation type="submission" date="2018-09" db="EMBL/GenBank/DDBJ databases">
        <title>Genome of Sphaerochaeta halotolerans strain 4-11.</title>
        <authorList>
            <person name="Nazina T.N."/>
            <person name="Sokolova D.S."/>
        </authorList>
    </citation>
    <scope>NUCLEOTIDE SEQUENCE [LARGE SCALE GENOMIC DNA]</scope>
    <source>
        <strain evidence="5 6">4-11</strain>
    </source>
</reference>
<reference evidence="6" key="1">
    <citation type="submission" date="2018-08" db="EMBL/GenBank/DDBJ databases">
        <authorList>
            <person name="Grouzdev D.S."/>
            <person name="Krutkina M.S."/>
        </authorList>
    </citation>
    <scope>NUCLEOTIDE SEQUENCE [LARGE SCALE GENOMIC DNA]</scope>
    <source>
        <strain evidence="6">4-11</strain>
    </source>
</reference>
<dbReference type="AlphaFoldDB" id="A0A372MJ62"/>
<dbReference type="InterPro" id="IPR014710">
    <property type="entry name" value="RmlC-like_jellyroll"/>
</dbReference>
<dbReference type="EMBL" id="QUWK01000002">
    <property type="protein sequence ID" value="RFU95811.1"/>
    <property type="molecule type" value="Genomic_DNA"/>
</dbReference>
<name>A0A372MJ62_9SPIR</name>
<dbReference type="InterPro" id="IPR009057">
    <property type="entry name" value="Homeodomain-like_sf"/>
</dbReference>
<dbReference type="SUPFAM" id="SSF51215">
    <property type="entry name" value="Regulatory protein AraC"/>
    <property type="match status" value="1"/>
</dbReference>
<dbReference type="InterPro" id="IPR018060">
    <property type="entry name" value="HTH_AraC"/>
</dbReference>
<dbReference type="RefSeq" id="WP_117329208.1">
    <property type="nucleotide sequence ID" value="NZ_QUWK01000002.1"/>
</dbReference>
<keyword evidence="3" id="KW-0804">Transcription</keyword>
<keyword evidence="2" id="KW-0238">DNA-binding</keyword>
<gene>
    <name evidence="5" type="ORF">DYP60_02055</name>
</gene>
<dbReference type="Gene3D" id="1.10.10.60">
    <property type="entry name" value="Homeodomain-like"/>
    <property type="match status" value="2"/>
</dbReference>
<dbReference type="Proteomes" id="UP000264002">
    <property type="component" value="Unassembled WGS sequence"/>
</dbReference>
<dbReference type="SMART" id="SM00342">
    <property type="entry name" value="HTH_ARAC"/>
    <property type="match status" value="1"/>
</dbReference>
<dbReference type="InterPro" id="IPR018062">
    <property type="entry name" value="HTH_AraC-typ_CS"/>
</dbReference>
<dbReference type="InterPro" id="IPR037923">
    <property type="entry name" value="HTH-like"/>
</dbReference>
<evidence type="ECO:0000256" key="3">
    <source>
        <dbReference type="ARBA" id="ARBA00023163"/>
    </source>
</evidence>
<sequence length="289" mass="33351">MSSFTLHETMFFKGNNLPVKVLLRDPEIPFSLHNHDFYEIVVVVSGKGTHLSEQNKRQLQEGMVFCIRPGTIHGYADIENLVLYNLLIGKKAFSILYPEIKDVAGFHETFMQTEGEVPLVRLNSHQHAEIVALVSAIKEESEQQDYNRGSTSMTYSKLLQFLILVSRFHSARRGSAFQNDQRLEKVISYMEQNLDRSIPLNELVEISNMSASTLNRQFKLSTGWSPVDFHIHRRIAYASNLLLTTDLSIERISEKTGFSDANYFARQFRSHMQMSPRQYKQLWTTPKED</sequence>
<accession>A0A372MJ62</accession>
<keyword evidence="6" id="KW-1185">Reference proteome</keyword>
<dbReference type="Pfam" id="PF02311">
    <property type="entry name" value="AraC_binding"/>
    <property type="match status" value="1"/>
</dbReference>
<dbReference type="Pfam" id="PF12833">
    <property type="entry name" value="HTH_18"/>
    <property type="match status" value="1"/>
</dbReference>
<keyword evidence="1" id="KW-0805">Transcription regulation</keyword>
<evidence type="ECO:0000256" key="1">
    <source>
        <dbReference type="ARBA" id="ARBA00023015"/>
    </source>
</evidence>
<dbReference type="InterPro" id="IPR003313">
    <property type="entry name" value="AraC-bd"/>
</dbReference>
<dbReference type="SUPFAM" id="SSF46689">
    <property type="entry name" value="Homeodomain-like"/>
    <property type="match status" value="2"/>
</dbReference>
<evidence type="ECO:0000313" key="5">
    <source>
        <dbReference type="EMBL" id="RFU95811.1"/>
    </source>
</evidence>
<dbReference type="PROSITE" id="PS01124">
    <property type="entry name" value="HTH_ARAC_FAMILY_2"/>
    <property type="match status" value="1"/>
</dbReference>
<comment type="caution">
    <text evidence="5">The sequence shown here is derived from an EMBL/GenBank/DDBJ whole genome shotgun (WGS) entry which is preliminary data.</text>
</comment>
<proteinExistence type="predicted"/>
<evidence type="ECO:0000313" key="6">
    <source>
        <dbReference type="Proteomes" id="UP000264002"/>
    </source>
</evidence>
<dbReference type="PANTHER" id="PTHR43280">
    <property type="entry name" value="ARAC-FAMILY TRANSCRIPTIONAL REGULATOR"/>
    <property type="match status" value="1"/>
</dbReference>
<dbReference type="GO" id="GO:0003700">
    <property type="term" value="F:DNA-binding transcription factor activity"/>
    <property type="evidence" value="ECO:0007669"/>
    <property type="project" value="InterPro"/>
</dbReference>
<organism evidence="5 6">
    <name type="scientific">Sphaerochaeta halotolerans</name>
    <dbReference type="NCBI Taxonomy" id="2293840"/>
    <lineage>
        <taxon>Bacteria</taxon>
        <taxon>Pseudomonadati</taxon>
        <taxon>Spirochaetota</taxon>
        <taxon>Spirochaetia</taxon>
        <taxon>Spirochaetales</taxon>
        <taxon>Sphaerochaetaceae</taxon>
        <taxon>Sphaerochaeta</taxon>
    </lineage>
</organism>
<dbReference type="Gene3D" id="2.60.120.10">
    <property type="entry name" value="Jelly Rolls"/>
    <property type="match status" value="1"/>
</dbReference>